<keyword evidence="10" id="KW-1185">Reference proteome</keyword>
<dbReference type="InterPro" id="IPR053259">
    <property type="entry name" value="Golvesin-related_Golgi"/>
</dbReference>
<evidence type="ECO:0000256" key="2">
    <source>
        <dbReference type="ARBA" id="ARBA00022679"/>
    </source>
</evidence>
<keyword evidence="8" id="KW-0325">Glycoprotein</keyword>
<keyword evidence="7" id="KW-0472">Membrane</keyword>
<gene>
    <name evidence="9" type="ORF">SAMN04487969_12662</name>
</gene>
<protein>
    <submittedName>
        <fullName evidence="9">Sulfotransferase family protein</fullName>
    </submittedName>
</protein>
<name>A0A1I2HUD2_9BACL</name>
<organism evidence="9 10">
    <name type="scientific">Paenibacillus algorifonticola</name>
    <dbReference type="NCBI Taxonomy" id="684063"/>
    <lineage>
        <taxon>Bacteria</taxon>
        <taxon>Bacillati</taxon>
        <taxon>Bacillota</taxon>
        <taxon>Bacilli</taxon>
        <taxon>Bacillales</taxon>
        <taxon>Paenibacillaceae</taxon>
        <taxon>Paenibacillus</taxon>
    </lineage>
</organism>
<evidence type="ECO:0000256" key="7">
    <source>
        <dbReference type="ARBA" id="ARBA00023136"/>
    </source>
</evidence>
<evidence type="ECO:0000256" key="1">
    <source>
        <dbReference type="ARBA" id="ARBA00004323"/>
    </source>
</evidence>
<evidence type="ECO:0000256" key="6">
    <source>
        <dbReference type="ARBA" id="ARBA00023034"/>
    </source>
</evidence>
<dbReference type="AlphaFoldDB" id="A0A1I2HUD2"/>
<dbReference type="RefSeq" id="WP_046233952.1">
    <property type="nucleotide sequence ID" value="NZ_FONN01000026.1"/>
</dbReference>
<keyword evidence="6" id="KW-0333">Golgi apparatus</keyword>
<keyword evidence="3" id="KW-0812">Transmembrane</keyword>
<evidence type="ECO:0000256" key="3">
    <source>
        <dbReference type="ARBA" id="ARBA00022692"/>
    </source>
</evidence>
<sequence>MKTDSNPLLLYIHIPKTGGTSFTQAIMEHCPNTVYYFQVAAKPDLLLQTLNQADAICGHLPFGLHRSVARPCQYVTMLRDPVDQIASFFYFKYKNPRYLISYNPNLTFEDFINNPNFESEYVNLQTRFLTGQLFDTAPDLSLAKRNLEQHVSFVGITELYAESQFLFMKAMGWEPKVYSKLNVNKNRPPKTAMTSDIIHKIQRKNASDMELYSFARQLLLKKIHALSPDSQKELRLYKRNCC</sequence>
<keyword evidence="5" id="KW-1133">Transmembrane helix</keyword>
<accession>A0A1I2HUD2</accession>
<dbReference type="Pfam" id="PF06990">
    <property type="entry name" value="Gal-3-0_sulfotr"/>
    <property type="match status" value="1"/>
</dbReference>
<comment type="subcellular location">
    <subcellularLocation>
        <location evidence="1">Golgi apparatus membrane</location>
        <topology evidence="1">Single-pass type II membrane protein</topology>
    </subcellularLocation>
</comment>
<dbReference type="Gene3D" id="3.40.50.300">
    <property type="entry name" value="P-loop containing nucleotide triphosphate hydrolases"/>
    <property type="match status" value="1"/>
</dbReference>
<evidence type="ECO:0000313" key="10">
    <source>
        <dbReference type="Proteomes" id="UP000183410"/>
    </source>
</evidence>
<evidence type="ECO:0000256" key="8">
    <source>
        <dbReference type="ARBA" id="ARBA00023180"/>
    </source>
</evidence>
<dbReference type="PANTHER" id="PTHR32301:SF6">
    <property type="entry name" value="GOLVESIN-RELATED"/>
    <property type="match status" value="1"/>
</dbReference>
<evidence type="ECO:0000256" key="4">
    <source>
        <dbReference type="ARBA" id="ARBA00022968"/>
    </source>
</evidence>
<dbReference type="PANTHER" id="PTHR32301">
    <property type="entry name" value="COUNTIN RECEPTOR CNR3-RELATED"/>
    <property type="match status" value="1"/>
</dbReference>
<dbReference type="EMBL" id="FONN01000026">
    <property type="protein sequence ID" value="SFF32960.1"/>
    <property type="molecule type" value="Genomic_DNA"/>
</dbReference>
<proteinExistence type="predicted"/>
<evidence type="ECO:0000256" key="5">
    <source>
        <dbReference type="ARBA" id="ARBA00022989"/>
    </source>
</evidence>
<keyword evidence="4" id="KW-0735">Signal-anchor</keyword>
<dbReference type="GO" id="GO:0009247">
    <property type="term" value="P:glycolipid biosynthetic process"/>
    <property type="evidence" value="ECO:0007669"/>
    <property type="project" value="InterPro"/>
</dbReference>
<reference evidence="10" key="1">
    <citation type="submission" date="2016-10" db="EMBL/GenBank/DDBJ databases">
        <authorList>
            <person name="Varghese N."/>
            <person name="Submissions S."/>
        </authorList>
    </citation>
    <scope>NUCLEOTIDE SEQUENCE [LARGE SCALE GENOMIC DNA]</scope>
    <source>
        <strain evidence="10">CGMCC 1.10223</strain>
    </source>
</reference>
<dbReference type="GO" id="GO:0001733">
    <property type="term" value="F:galactosylceramide sulfotransferase activity"/>
    <property type="evidence" value="ECO:0007669"/>
    <property type="project" value="InterPro"/>
</dbReference>
<dbReference type="Proteomes" id="UP000183410">
    <property type="component" value="Unassembled WGS sequence"/>
</dbReference>
<dbReference type="SUPFAM" id="SSF52540">
    <property type="entry name" value="P-loop containing nucleoside triphosphate hydrolases"/>
    <property type="match status" value="1"/>
</dbReference>
<dbReference type="GO" id="GO:0016020">
    <property type="term" value="C:membrane"/>
    <property type="evidence" value="ECO:0007669"/>
    <property type="project" value="InterPro"/>
</dbReference>
<dbReference type="InterPro" id="IPR009729">
    <property type="entry name" value="Gal-3-0_sulfotransfrase"/>
</dbReference>
<keyword evidence="2 9" id="KW-0808">Transferase</keyword>
<evidence type="ECO:0000313" key="9">
    <source>
        <dbReference type="EMBL" id="SFF32960.1"/>
    </source>
</evidence>
<dbReference type="InterPro" id="IPR027417">
    <property type="entry name" value="P-loop_NTPase"/>
</dbReference>